<dbReference type="PANTHER" id="PTHR23507:SF40">
    <property type="entry name" value="TETRACYCLINE-EFFLUX TRANSPORTER"/>
    <property type="match status" value="1"/>
</dbReference>
<feature type="transmembrane region" description="Helical" evidence="6">
    <location>
        <begin position="426"/>
        <end position="451"/>
    </location>
</feature>
<dbReference type="RefSeq" id="XP_064770344.1">
    <property type="nucleotide sequence ID" value="XM_064910918.1"/>
</dbReference>
<feature type="transmembrane region" description="Helical" evidence="6">
    <location>
        <begin position="530"/>
        <end position="552"/>
    </location>
</feature>
<dbReference type="Gene3D" id="1.20.1250.20">
    <property type="entry name" value="MFS general substrate transporter like domains"/>
    <property type="match status" value="1"/>
</dbReference>
<keyword evidence="3 6" id="KW-1133">Transmembrane helix</keyword>
<keyword evidence="9" id="KW-1185">Reference proteome</keyword>
<evidence type="ECO:0000313" key="9">
    <source>
        <dbReference type="Proteomes" id="UP001498771"/>
    </source>
</evidence>
<feature type="transmembrane region" description="Helical" evidence="6">
    <location>
        <begin position="472"/>
        <end position="491"/>
    </location>
</feature>
<feature type="transmembrane region" description="Helical" evidence="6">
    <location>
        <begin position="390"/>
        <end position="414"/>
    </location>
</feature>
<protein>
    <submittedName>
        <fullName evidence="8">Major facilitator superfamily domain-containing protein</fullName>
    </submittedName>
</protein>
<organism evidence="8 9">
    <name type="scientific">Myxozyma melibiosi</name>
    <dbReference type="NCBI Taxonomy" id="54550"/>
    <lineage>
        <taxon>Eukaryota</taxon>
        <taxon>Fungi</taxon>
        <taxon>Dikarya</taxon>
        <taxon>Ascomycota</taxon>
        <taxon>Saccharomycotina</taxon>
        <taxon>Lipomycetes</taxon>
        <taxon>Lipomycetales</taxon>
        <taxon>Lipomycetaceae</taxon>
        <taxon>Myxozyma</taxon>
    </lineage>
</organism>
<dbReference type="Pfam" id="PF07690">
    <property type="entry name" value="MFS_1"/>
    <property type="match status" value="1"/>
</dbReference>
<feature type="transmembrane region" description="Helical" evidence="6">
    <location>
        <begin position="191"/>
        <end position="210"/>
    </location>
</feature>
<evidence type="ECO:0000256" key="2">
    <source>
        <dbReference type="ARBA" id="ARBA00022692"/>
    </source>
</evidence>
<keyword evidence="4 6" id="KW-0472">Membrane</keyword>
<comment type="caution">
    <text evidence="8">The sequence shown here is derived from an EMBL/GenBank/DDBJ whole genome shotgun (WGS) entry which is preliminary data.</text>
</comment>
<dbReference type="InterPro" id="IPR036259">
    <property type="entry name" value="MFS_trans_sf"/>
</dbReference>
<comment type="subcellular location">
    <subcellularLocation>
        <location evidence="1">Membrane</location>
        <topology evidence="1">Multi-pass membrane protein</topology>
    </subcellularLocation>
</comment>
<dbReference type="PANTHER" id="PTHR23507">
    <property type="entry name" value="ZGC:174356"/>
    <property type="match status" value="1"/>
</dbReference>
<feature type="transmembrane region" description="Helical" evidence="6">
    <location>
        <begin position="222"/>
        <end position="246"/>
    </location>
</feature>
<feature type="domain" description="Major facilitator superfamily (MFS) profile" evidence="7">
    <location>
        <begin position="105"/>
        <end position="586"/>
    </location>
</feature>
<evidence type="ECO:0000256" key="4">
    <source>
        <dbReference type="ARBA" id="ARBA00023136"/>
    </source>
</evidence>
<evidence type="ECO:0000256" key="6">
    <source>
        <dbReference type="SAM" id="Phobius"/>
    </source>
</evidence>
<dbReference type="Proteomes" id="UP001498771">
    <property type="component" value="Unassembled WGS sequence"/>
</dbReference>
<name>A0ABR1FBS9_9ASCO</name>
<feature type="compositionally biased region" description="Low complexity" evidence="5">
    <location>
        <begin position="18"/>
        <end position="36"/>
    </location>
</feature>
<dbReference type="SUPFAM" id="SSF103473">
    <property type="entry name" value="MFS general substrate transporter"/>
    <property type="match status" value="1"/>
</dbReference>
<proteinExistence type="predicted"/>
<dbReference type="PROSITE" id="PS00216">
    <property type="entry name" value="SUGAR_TRANSPORT_1"/>
    <property type="match status" value="1"/>
</dbReference>
<dbReference type="EMBL" id="JBBJBU010000001">
    <property type="protein sequence ID" value="KAK7207311.1"/>
    <property type="molecule type" value="Genomic_DNA"/>
</dbReference>
<keyword evidence="2 6" id="KW-0812">Transmembrane</keyword>
<evidence type="ECO:0000256" key="5">
    <source>
        <dbReference type="SAM" id="MobiDB-lite"/>
    </source>
</evidence>
<evidence type="ECO:0000259" key="7">
    <source>
        <dbReference type="PROSITE" id="PS50850"/>
    </source>
</evidence>
<dbReference type="GeneID" id="90036430"/>
<dbReference type="InterPro" id="IPR011701">
    <property type="entry name" value="MFS"/>
</dbReference>
<dbReference type="InterPro" id="IPR005829">
    <property type="entry name" value="Sugar_transporter_CS"/>
</dbReference>
<evidence type="ECO:0000256" key="3">
    <source>
        <dbReference type="ARBA" id="ARBA00022989"/>
    </source>
</evidence>
<dbReference type="InterPro" id="IPR020846">
    <property type="entry name" value="MFS_dom"/>
</dbReference>
<evidence type="ECO:0000256" key="1">
    <source>
        <dbReference type="ARBA" id="ARBA00004141"/>
    </source>
</evidence>
<feature type="transmembrane region" description="Helical" evidence="6">
    <location>
        <begin position="161"/>
        <end position="184"/>
    </location>
</feature>
<reference evidence="8 9" key="1">
    <citation type="submission" date="2024-03" db="EMBL/GenBank/DDBJ databases">
        <title>Genome-scale model development and genomic sequencing of the oleaginous clade Lipomyces.</title>
        <authorList>
            <consortium name="Lawrence Berkeley National Laboratory"/>
            <person name="Czajka J.J."/>
            <person name="Han Y."/>
            <person name="Kim J."/>
            <person name="Mondo S.J."/>
            <person name="Hofstad B.A."/>
            <person name="Robles A."/>
            <person name="Haridas S."/>
            <person name="Riley R."/>
            <person name="LaButti K."/>
            <person name="Pangilinan J."/>
            <person name="Andreopoulos W."/>
            <person name="Lipzen A."/>
            <person name="Yan J."/>
            <person name="Wang M."/>
            <person name="Ng V."/>
            <person name="Grigoriev I.V."/>
            <person name="Spatafora J.W."/>
            <person name="Magnuson J.K."/>
            <person name="Baker S.E."/>
            <person name="Pomraning K.R."/>
        </authorList>
    </citation>
    <scope>NUCLEOTIDE SEQUENCE [LARGE SCALE GENOMIC DNA]</scope>
    <source>
        <strain evidence="8 9">Phaff 52-87</strain>
    </source>
</reference>
<feature type="transmembrane region" description="Helical" evidence="6">
    <location>
        <begin position="287"/>
        <end position="309"/>
    </location>
</feature>
<gene>
    <name evidence="8" type="ORF">BZA70DRAFT_264690</name>
</gene>
<feature type="transmembrane region" description="Helical" evidence="6">
    <location>
        <begin position="564"/>
        <end position="582"/>
    </location>
</feature>
<evidence type="ECO:0000313" key="8">
    <source>
        <dbReference type="EMBL" id="KAK7207311.1"/>
    </source>
</evidence>
<sequence>MSQFVAVQEAVDAQDTLSSQSRPSEPPSESSNDGPPASNKQPDVILASTRYMDHPERGHQEQWRPDHESGRFNRLLTLLLQRLSWRPSRLTVLTEPSARFLLPAVLLLSVANGALIAPKLNLLLTRICDRQYPQYYSDIRVVADADVRCQDPFIHYYTADFIWPVNLIQGILAAVMSPILGALSDRIGRRAVLAICALGSLFSVVVLIHMTKSTLILVYHNFYLAAVLDGMTGSASALMAAAYAYIADSTPADERASAFGLCHACFSLGAVLGPVLGSLLIKSTGSILAVFYTVILAQVLFIVYVVYVLPESVSLEHRLGAQQASDDYGVSDSLADLIPRDLSDLLDRRYLSKLLDRRSLLRLLDRLNFFKSLQILWPSSSVAPKIRRNIILLAGIDTILIGAGAGAMMIKLLYAELIFHWTNVEAGYFISATSAASAFVLSIVLPFASRLTVRILDRGETSHVVAPQSDIFLIRCGVFVGVLAHTLYLLSRSSTQFMLSGCIASVGTIASSMIQSTLTKHVPKQKTGELLGAMAVLHSLCSIIAPAIFAIVYSDTVSHFPANFLLKSVVALGVAFIMSLLLRKSTYDGSYADATGEEDVYDAVELEGE</sequence>
<dbReference type="PROSITE" id="PS50850">
    <property type="entry name" value="MFS"/>
    <property type="match status" value="1"/>
</dbReference>
<feature type="transmembrane region" description="Helical" evidence="6">
    <location>
        <begin position="258"/>
        <end position="281"/>
    </location>
</feature>
<feature type="region of interest" description="Disordered" evidence="5">
    <location>
        <begin position="1"/>
        <end position="42"/>
    </location>
</feature>
<accession>A0ABR1FBS9</accession>